<reference evidence="1 2" key="1">
    <citation type="submission" date="2019-12" db="EMBL/GenBank/DDBJ databases">
        <title>The draft genomic sequence of strain Chitinophaga oryziterrae JCM 16595.</title>
        <authorList>
            <person name="Zhang X."/>
        </authorList>
    </citation>
    <scope>NUCLEOTIDE SEQUENCE [LARGE SCALE GENOMIC DNA]</scope>
    <source>
        <strain evidence="1 2">JCM 16595</strain>
    </source>
</reference>
<evidence type="ECO:0000313" key="2">
    <source>
        <dbReference type="Proteomes" id="UP000468388"/>
    </source>
</evidence>
<evidence type="ECO:0000313" key="1">
    <source>
        <dbReference type="EMBL" id="MVT41997.1"/>
    </source>
</evidence>
<name>A0A6N8J9S6_9BACT</name>
<dbReference type="OrthoDB" id="1257558at2"/>
<organism evidence="1 2">
    <name type="scientific">Chitinophaga oryziterrae</name>
    <dbReference type="NCBI Taxonomy" id="1031224"/>
    <lineage>
        <taxon>Bacteria</taxon>
        <taxon>Pseudomonadati</taxon>
        <taxon>Bacteroidota</taxon>
        <taxon>Chitinophagia</taxon>
        <taxon>Chitinophagales</taxon>
        <taxon>Chitinophagaceae</taxon>
        <taxon>Chitinophaga</taxon>
    </lineage>
</organism>
<sequence length="148" mass="17130">MALIFYGSTTCSLCGCVLKENENILAIPAAIANKADPLYKFNDQAFHLECLKKQPEYKELELMLSLLNKHKSSKICFVCNLPITKPDDYIGLGLLTSDNSNPMFKYNFLEFHKQHFYEWEERKVLAEYLKIQKESHQWVGDSLDFILG</sequence>
<dbReference type="Proteomes" id="UP000468388">
    <property type="component" value="Unassembled WGS sequence"/>
</dbReference>
<proteinExistence type="predicted"/>
<accession>A0A6N8J9S6</accession>
<dbReference type="EMBL" id="WRXO01000004">
    <property type="protein sequence ID" value="MVT41997.1"/>
    <property type="molecule type" value="Genomic_DNA"/>
</dbReference>
<dbReference type="RefSeq" id="WP_157300633.1">
    <property type="nucleotide sequence ID" value="NZ_BAAAZB010000005.1"/>
</dbReference>
<gene>
    <name evidence="1" type="ORF">GO495_15505</name>
</gene>
<protein>
    <submittedName>
        <fullName evidence="1">Uncharacterized protein</fullName>
    </submittedName>
</protein>
<dbReference type="AlphaFoldDB" id="A0A6N8J9S6"/>
<comment type="caution">
    <text evidence="1">The sequence shown here is derived from an EMBL/GenBank/DDBJ whole genome shotgun (WGS) entry which is preliminary data.</text>
</comment>
<keyword evidence="2" id="KW-1185">Reference proteome</keyword>